<feature type="transmembrane region" description="Helical" evidence="2">
    <location>
        <begin position="12"/>
        <end position="37"/>
    </location>
</feature>
<evidence type="ECO:0000256" key="1">
    <source>
        <dbReference type="SAM" id="MobiDB-lite"/>
    </source>
</evidence>
<organism evidence="3 4">
    <name type="scientific">Gemmatimonas aurantiaca</name>
    <dbReference type="NCBI Taxonomy" id="173480"/>
    <lineage>
        <taxon>Bacteria</taxon>
        <taxon>Pseudomonadati</taxon>
        <taxon>Gemmatimonadota</taxon>
        <taxon>Gemmatimonadia</taxon>
        <taxon>Gemmatimonadales</taxon>
        <taxon>Gemmatimonadaceae</taxon>
        <taxon>Gemmatimonas</taxon>
    </lineage>
</organism>
<sequence>MAAKRSSMSPAALFDAAFATGTLTTIGTGGALLGLGWREGEAGRVFRLAGRALLERFGFASGTAPLSSVALGYLHHLMVATAWGVLLALCVLPWRGTTRVLVTVVAAAGYVLLVTTVVPAPLRIGYAVTGSLPGAVPIGVALAVALLSGVWLAAADDHTESQGDSHGDPLGDTTAHDPS</sequence>
<dbReference type="Proteomes" id="UP000264071">
    <property type="component" value="Unassembled WGS sequence"/>
</dbReference>
<keyword evidence="2" id="KW-0472">Membrane</keyword>
<evidence type="ECO:0000313" key="3">
    <source>
        <dbReference type="EMBL" id="HCT55912.1"/>
    </source>
</evidence>
<evidence type="ECO:0000313" key="4">
    <source>
        <dbReference type="Proteomes" id="UP000264071"/>
    </source>
</evidence>
<reference evidence="3 4" key="1">
    <citation type="journal article" date="2018" name="Nat. Biotechnol.">
        <title>A standardized bacterial taxonomy based on genome phylogeny substantially revises the tree of life.</title>
        <authorList>
            <person name="Parks D.H."/>
            <person name="Chuvochina M."/>
            <person name="Waite D.W."/>
            <person name="Rinke C."/>
            <person name="Skarshewski A."/>
            <person name="Chaumeil P.A."/>
            <person name="Hugenholtz P."/>
        </authorList>
    </citation>
    <scope>NUCLEOTIDE SEQUENCE [LARGE SCALE GENOMIC DNA]</scope>
    <source>
        <strain evidence="3">UBA8844</strain>
    </source>
</reference>
<keyword evidence="2" id="KW-0812">Transmembrane</keyword>
<feature type="transmembrane region" description="Helical" evidence="2">
    <location>
        <begin position="73"/>
        <end position="94"/>
    </location>
</feature>
<feature type="transmembrane region" description="Helical" evidence="2">
    <location>
        <begin position="101"/>
        <end position="122"/>
    </location>
</feature>
<accession>A0A3D4V580</accession>
<comment type="caution">
    <text evidence="3">The sequence shown here is derived from an EMBL/GenBank/DDBJ whole genome shotgun (WGS) entry which is preliminary data.</text>
</comment>
<gene>
    <name evidence="3" type="ORF">DGD08_01725</name>
</gene>
<feature type="transmembrane region" description="Helical" evidence="2">
    <location>
        <begin position="134"/>
        <end position="154"/>
    </location>
</feature>
<feature type="region of interest" description="Disordered" evidence="1">
    <location>
        <begin position="158"/>
        <end position="179"/>
    </location>
</feature>
<name>A0A3D4V580_9BACT</name>
<dbReference type="EMBL" id="DPIY01000001">
    <property type="protein sequence ID" value="HCT55912.1"/>
    <property type="molecule type" value="Genomic_DNA"/>
</dbReference>
<protein>
    <submittedName>
        <fullName evidence="3">Uncharacterized protein</fullName>
    </submittedName>
</protein>
<dbReference type="AlphaFoldDB" id="A0A3D4V580"/>
<proteinExistence type="predicted"/>
<evidence type="ECO:0000256" key="2">
    <source>
        <dbReference type="SAM" id="Phobius"/>
    </source>
</evidence>
<keyword evidence="2" id="KW-1133">Transmembrane helix</keyword>